<dbReference type="PANTHER" id="PTHR43781:SF1">
    <property type="entry name" value="SACCHAROPINE DEHYDROGENASE"/>
    <property type="match status" value="1"/>
</dbReference>
<accession>A0A0F9R8J9</accession>
<reference evidence="1" key="1">
    <citation type="journal article" date="2015" name="Nature">
        <title>Complex archaea that bridge the gap between prokaryotes and eukaryotes.</title>
        <authorList>
            <person name="Spang A."/>
            <person name="Saw J.H."/>
            <person name="Jorgensen S.L."/>
            <person name="Zaremba-Niedzwiedzka K."/>
            <person name="Martijn J."/>
            <person name="Lind A.E."/>
            <person name="van Eijk R."/>
            <person name="Schleper C."/>
            <person name="Guy L."/>
            <person name="Ettema T.J."/>
        </authorList>
    </citation>
    <scope>NUCLEOTIDE SEQUENCE</scope>
</reference>
<evidence type="ECO:0008006" key="2">
    <source>
        <dbReference type="Google" id="ProtNLM"/>
    </source>
</evidence>
<dbReference type="InterPro" id="IPR036291">
    <property type="entry name" value="NAD(P)-bd_dom_sf"/>
</dbReference>
<dbReference type="AlphaFoldDB" id="A0A0F9R8J9"/>
<sequence>MKFWMLYGAHGYTVKLIAQEAKDRGHSPVLAGCSAENLIPLTEELNLDYIVMDLKNKNNLKANIEGFDLVFHQ</sequence>
<dbReference type="EMBL" id="LAZR01001076">
    <property type="protein sequence ID" value="KKN51159.1"/>
    <property type="molecule type" value="Genomic_DNA"/>
</dbReference>
<proteinExistence type="predicted"/>
<dbReference type="SUPFAM" id="SSF51735">
    <property type="entry name" value="NAD(P)-binding Rossmann-fold domains"/>
    <property type="match status" value="1"/>
</dbReference>
<name>A0A0F9R8J9_9ZZZZ</name>
<gene>
    <name evidence="1" type="ORF">LCGC14_0625390</name>
</gene>
<protein>
    <recommendedName>
        <fullName evidence="2">Saccharopine dehydrogenase NADP binding domain-containing protein</fullName>
    </recommendedName>
</protein>
<comment type="caution">
    <text evidence="1">The sequence shown here is derived from an EMBL/GenBank/DDBJ whole genome shotgun (WGS) entry which is preliminary data.</text>
</comment>
<evidence type="ECO:0000313" key="1">
    <source>
        <dbReference type="EMBL" id="KKN51159.1"/>
    </source>
</evidence>
<dbReference type="PANTHER" id="PTHR43781">
    <property type="entry name" value="SACCHAROPINE DEHYDROGENASE"/>
    <property type="match status" value="1"/>
</dbReference>
<organism evidence="1">
    <name type="scientific">marine sediment metagenome</name>
    <dbReference type="NCBI Taxonomy" id="412755"/>
    <lineage>
        <taxon>unclassified sequences</taxon>
        <taxon>metagenomes</taxon>
        <taxon>ecological metagenomes</taxon>
    </lineage>
</organism>
<dbReference type="Gene3D" id="3.40.50.720">
    <property type="entry name" value="NAD(P)-binding Rossmann-like Domain"/>
    <property type="match status" value="1"/>
</dbReference>